<dbReference type="InterPro" id="IPR000683">
    <property type="entry name" value="Gfo/Idh/MocA-like_OxRdtase_N"/>
</dbReference>
<feature type="domain" description="Gfo/Idh/MocA-like oxidoreductase N-terminal" evidence="3">
    <location>
        <begin position="8"/>
        <end position="119"/>
    </location>
</feature>
<evidence type="ECO:0000313" key="5">
    <source>
        <dbReference type="EMBL" id="KAB0682755.1"/>
    </source>
</evidence>
<sequence length="338" mass="35146">MSQSRPLDVALIGAGRIGQVHAKSISANPSCRLAAVADVIVDAAGKLAAQYGAAARSVDEILADASIDALLIASSTDTHSDLIERGTAAGKAVLCEKPVDLSLERALACQRKVAGKPVMIGFNRRFDPNFAALKAAVEAGEVGKPELLSITSFDPAPPPVAYVKVSGGLFRDMMIHDFDMACWLMGGAPAKVAAAGSSLVDPEIGAAGDVDTAAVTLTWADGRLAVIKNSRRAGYGYDQRVELLGSKGLLSARNVLENTVEKITADGASSAKPVYFFLERYMRAYEAEWSAFIDAVRAGSDFPVTLRDGVAALACAEAATRSAGSGETVALTPEMLGS</sequence>
<keyword evidence="6" id="KW-1185">Reference proteome</keyword>
<gene>
    <name evidence="5" type="primary">iolG</name>
    <name evidence="5" type="ORF">F6X38_01345</name>
</gene>
<dbReference type="InterPro" id="IPR036291">
    <property type="entry name" value="NAD(P)-bd_dom_sf"/>
</dbReference>
<dbReference type="SUPFAM" id="SSF55347">
    <property type="entry name" value="Glyceraldehyde-3-phosphate dehydrogenase-like, C-terminal domain"/>
    <property type="match status" value="1"/>
</dbReference>
<organism evidence="5 6">
    <name type="scientific">Plantimonas leprariae</name>
    <dbReference type="NCBI Taxonomy" id="2615207"/>
    <lineage>
        <taxon>Bacteria</taxon>
        <taxon>Pseudomonadati</taxon>
        <taxon>Pseudomonadota</taxon>
        <taxon>Alphaproteobacteria</taxon>
        <taxon>Hyphomicrobiales</taxon>
        <taxon>Aurantimonadaceae</taxon>
        <taxon>Plantimonas</taxon>
    </lineage>
</organism>
<evidence type="ECO:0000259" key="3">
    <source>
        <dbReference type="Pfam" id="PF01408"/>
    </source>
</evidence>
<dbReference type="PANTHER" id="PTHR42840">
    <property type="entry name" value="NAD(P)-BINDING ROSSMANN-FOLD SUPERFAMILY PROTEIN-RELATED"/>
    <property type="match status" value="1"/>
</dbReference>
<dbReference type="NCBIfam" id="TIGR04380">
    <property type="entry name" value="myo_inos_iolG"/>
    <property type="match status" value="1"/>
</dbReference>
<dbReference type="EC" id="1.1.1.18" evidence="5"/>
<comment type="similarity">
    <text evidence="1">Belongs to the Gfo/Idh/MocA family.</text>
</comment>
<keyword evidence="2 5" id="KW-0560">Oxidoreductase</keyword>
<dbReference type="GO" id="GO:0050112">
    <property type="term" value="F:inositol 2-dehydrogenase (NAD+) activity"/>
    <property type="evidence" value="ECO:0007669"/>
    <property type="project" value="UniProtKB-EC"/>
</dbReference>
<dbReference type="Pfam" id="PF22725">
    <property type="entry name" value="GFO_IDH_MocA_C3"/>
    <property type="match status" value="1"/>
</dbReference>
<dbReference type="Gene3D" id="3.40.50.720">
    <property type="entry name" value="NAD(P)-binding Rossmann-like Domain"/>
    <property type="match status" value="1"/>
</dbReference>
<dbReference type="Pfam" id="PF01408">
    <property type="entry name" value="GFO_IDH_MocA"/>
    <property type="match status" value="1"/>
</dbReference>
<dbReference type="PANTHER" id="PTHR42840:SF3">
    <property type="entry name" value="BINDING ROSSMANN FOLD OXIDOREDUCTASE, PUTATIVE (AFU_ORTHOLOGUE AFUA_2G10240)-RELATED"/>
    <property type="match status" value="1"/>
</dbReference>
<evidence type="ECO:0000256" key="2">
    <source>
        <dbReference type="ARBA" id="ARBA00023002"/>
    </source>
</evidence>
<dbReference type="InterPro" id="IPR030827">
    <property type="entry name" value="Myo_inos_IolG"/>
</dbReference>
<dbReference type="GO" id="GO:0000166">
    <property type="term" value="F:nucleotide binding"/>
    <property type="evidence" value="ECO:0007669"/>
    <property type="project" value="InterPro"/>
</dbReference>
<accession>A0A7V7TY31</accession>
<dbReference type="Gene3D" id="3.30.360.10">
    <property type="entry name" value="Dihydrodipicolinate Reductase, domain 2"/>
    <property type="match status" value="1"/>
</dbReference>
<reference evidence="5 6" key="1">
    <citation type="submission" date="2019-09" db="EMBL/GenBank/DDBJ databases">
        <title>YIM 132180 draft genome.</title>
        <authorList>
            <person name="Zhang K."/>
        </authorList>
    </citation>
    <scope>NUCLEOTIDE SEQUENCE [LARGE SCALE GENOMIC DNA]</scope>
    <source>
        <strain evidence="5 6">YIM 132180</strain>
    </source>
</reference>
<evidence type="ECO:0000313" key="6">
    <source>
        <dbReference type="Proteomes" id="UP000432089"/>
    </source>
</evidence>
<dbReference type="Proteomes" id="UP000432089">
    <property type="component" value="Unassembled WGS sequence"/>
</dbReference>
<evidence type="ECO:0000259" key="4">
    <source>
        <dbReference type="Pfam" id="PF22725"/>
    </source>
</evidence>
<feature type="domain" description="GFO/IDH/MocA-like oxidoreductase" evidence="4">
    <location>
        <begin position="130"/>
        <end position="250"/>
    </location>
</feature>
<dbReference type="InterPro" id="IPR055170">
    <property type="entry name" value="GFO_IDH_MocA-like_dom"/>
</dbReference>
<proteinExistence type="inferred from homology"/>
<dbReference type="AlphaFoldDB" id="A0A7V7TY31"/>
<protein>
    <submittedName>
        <fullName evidence="5">Inositol 2-dehydrogenase</fullName>
        <ecNumber evidence="5">1.1.1.18</ecNumber>
    </submittedName>
</protein>
<evidence type="ECO:0000256" key="1">
    <source>
        <dbReference type="ARBA" id="ARBA00010928"/>
    </source>
</evidence>
<dbReference type="SUPFAM" id="SSF51735">
    <property type="entry name" value="NAD(P)-binding Rossmann-fold domains"/>
    <property type="match status" value="1"/>
</dbReference>
<comment type="caution">
    <text evidence="5">The sequence shown here is derived from an EMBL/GenBank/DDBJ whole genome shotgun (WGS) entry which is preliminary data.</text>
</comment>
<dbReference type="EMBL" id="VZDO01000001">
    <property type="protein sequence ID" value="KAB0682755.1"/>
    <property type="molecule type" value="Genomic_DNA"/>
</dbReference>
<dbReference type="RefSeq" id="WP_150967726.1">
    <property type="nucleotide sequence ID" value="NZ_VZDO01000001.1"/>
</dbReference>
<name>A0A7V7TY31_9HYPH</name>